<dbReference type="Proteomes" id="UP000750711">
    <property type="component" value="Unassembled WGS sequence"/>
</dbReference>
<sequence>MQFARRKTGTHNCHDPGVYFDITINATSTLLLSLHNSASVAAKPVPSSTAITTLSNPGHLSFHASPSHPPAPPVSLLIRIDQEEYILIPNTTSLVSIRMGDLEPHILHDVRVIVPMTDDSGRGEIEFEGIWLSKGGKLLRVQGSQLGEEVEEEDAFEAESENVGKSHRFDMSDLDNEKLEGTGKPGNKDARIFSQRKKVLEIVTDFPGLLRGGTAGAGGGNGLLGGVMGWDYLIGEMFGVDHVSIGVDGMCLIQDCIGGTGQPAGIGDVFFRSGPEGSGYFSRPWMFQEYVPDVMVFNLGSSDQTSFEKYAAEYNKSALELSERFEDTYVALIKSIRQLAYPKHPAAISYGLDDTAPASVPIFIMRPFRGELEHATQAVVDRLRSEGDTLVFWLDTSGWLGTEDVDSEDPDYYVDSSASSDRWRLTERGNQRVAIFLHMHTCRYLAQDGEKCAFLPPEVYQGKAFDPEAVNLERFLEGEKERKLRALFWEK</sequence>
<dbReference type="Gene3D" id="3.40.50.1110">
    <property type="entry name" value="SGNH hydrolase"/>
    <property type="match status" value="1"/>
</dbReference>
<dbReference type="InterPro" id="IPR036514">
    <property type="entry name" value="SGNH_hydro_sf"/>
</dbReference>
<protein>
    <submittedName>
        <fullName evidence="1">Uncharacterized protein</fullName>
    </submittedName>
</protein>
<reference evidence="1" key="1">
    <citation type="submission" date="2021-03" db="EMBL/GenBank/DDBJ databases">
        <title>Comparative genomics and phylogenomic investigation of the class Geoglossomycetes provide insights into ecological specialization and systematics.</title>
        <authorList>
            <person name="Melie T."/>
            <person name="Pirro S."/>
            <person name="Miller A.N."/>
            <person name="Quandt A."/>
        </authorList>
    </citation>
    <scope>NUCLEOTIDE SEQUENCE</scope>
    <source>
        <strain evidence="1">CAQ_001_2017</strain>
    </source>
</reference>
<evidence type="ECO:0000313" key="1">
    <source>
        <dbReference type="EMBL" id="KAH0552936.1"/>
    </source>
</evidence>
<keyword evidence="2" id="KW-1185">Reference proteome</keyword>
<name>A0A9P8II72_9PEZI</name>
<gene>
    <name evidence="1" type="ORF">GP486_006865</name>
</gene>
<proteinExistence type="predicted"/>
<comment type="caution">
    <text evidence="1">The sequence shown here is derived from an EMBL/GenBank/DDBJ whole genome shotgun (WGS) entry which is preliminary data.</text>
</comment>
<dbReference type="AlphaFoldDB" id="A0A9P8II72"/>
<evidence type="ECO:0000313" key="2">
    <source>
        <dbReference type="Proteomes" id="UP000750711"/>
    </source>
</evidence>
<organism evidence="1 2">
    <name type="scientific">Trichoglossum hirsutum</name>
    <dbReference type="NCBI Taxonomy" id="265104"/>
    <lineage>
        <taxon>Eukaryota</taxon>
        <taxon>Fungi</taxon>
        <taxon>Dikarya</taxon>
        <taxon>Ascomycota</taxon>
        <taxon>Pezizomycotina</taxon>
        <taxon>Geoglossomycetes</taxon>
        <taxon>Geoglossales</taxon>
        <taxon>Geoglossaceae</taxon>
        <taxon>Trichoglossum</taxon>
    </lineage>
</organism>
<dbReference type="EMBL" id="JAGHQM010001695">
    <property type="protein sequence ID" value="KAH0552936.1"/>
    <property type="molecule type" value="Genomic_DNA"/>
</dbReference>
<accession>A0A9P8II72</accession>